<organism evidence="7">
    <name type="scientific">hydrothermal vent metagenome</name>
    <dbReference type="NCBI Taxonomy" id="652676"/>
    <lineage>
        <taxon>unclassified sequences</taxon>
        <taxon>metagenomes</taxon>
        <taxon>ecological metagenomes</taxon>
    </lineage>
</organism>
<dbReference type="InterPro" id="IPR032858">
    <property type="entry name" value="CcoP_N"/>
</dbReference>
<dbReference type="SUPFAM" id="SSF46626">
    <property type="entry name" value="Cytochrome c"/>
    <property type="match status" value="1"/>
</dbReference>
<evidence type="ECO:0000313" key="7">
    <source>
        <dbReference type="EMBL" id="VAX42682.1"/>
    </source>
</evidence>
<dbReference type="InterPro" id="IPR038414">
    <property type="entry name" value="CcoP_N_sf"/>
</dbReference>
<feature type="transmembrane region" description="Helical" evidence="5">
    <location>
        <begin position="32"/>
        <end position="53"/>
    </location>
</feature>
<dbReference type="EC" id="1.9.3.1" evidence="7"/>
<keyword evidence="3" id="KW-0408">Iron</keyword>
<keyword evidence="5" id="KW-1133">Transmembrane helix</keyword>
<dbReference type="InterPro" id="IPR036909">
    <property type="entry name" value="Cyt_c-like_dom_sf"/>
</dbReference>
<evidence type="ECO:0000256" key="1">
    <source>
        <dbReference type="ARBA" id="ARBA00022617"/>
    </source>
</evidence>
<feature type="region of interest" description="Disordered" evidence="4">
    <location>
        <begin position="189"/>
        <end position="208"/>
    </location>
</feature>
<dbReference type="EMBL" id="UOGK01000736">
    <property type="protein sequence ID" value="VAX42682.1"/>
    <property type="molecule type" value="Genomic_DNA"/>
</dbReference>
<dbReference type="AlphaFoldDB" id="A0A3B1DPH7"/>
<keyword evidence="1" id="KW-0349">Heme</keyword>
<evidence type="ECO:0000256" key="5">
    <source>
        <dbReference type="SAM" id="Phobius"/>
    </source>
</evidence>
<proteinExistence type="predicted"/>
<dbReference type="Pfam" id="PF13442">
    <property type="entry name" value="Cytochrome_CBB3"/>
    <property type="match status" value="1"/>
</dbReference>
<dbReference type="PANTHER" id="PTHR33751:SF1">
    <property type="entry name" value="CBB3-TYPE CYTOCHROME C OXIDASE SUBUNIT FIXP"/>
    <property type="match status" value="1"/>
</dbReference>
<reference evidence="7" key="1">
    <citation type="submission" date="2018-06" db="EMBL/GenBank/DDBJ databases">
        <authorList>
            <person name="Zhirakovskaya E."/>
        </authorList>
    </citation>
    <scope>NUCLEOTIDE SEQUENCE</scope>
</reference>
<dbReference type="Gene3D" id="6.10.280.130">
    <property type="match status" value="1"/>
</dbReference>
<dbReference type="GO" id="GO:0020037">
    <property type="term" value="F:heme binding"/>
    <property type="evidence" value="ECO:0007669"/>
    <property type="project" value="InterPro"/>
</dbReference>
<dbReference type="GO" id="GO:0046872">
    <property type="term" value="F:metal ion binding"/>
    <property type="evidence" value="ECO:0007669"/>
    <property type="project" value="UniProtKB-KW"/>
</dbReference>
<accession>A0A3B1DPH7</accession>
<dbReference type="Gene3D" id="1.10.760.10">
    <property type="entry name" value="Cytochrome c-like domain"/>
    <property type="match status" value="1"/>
</dbReference>
<dbReference type="Pfam" id="PF14715">
    <property type="entry name" value="FixP_N"/>
    <property type="match status" value="1"/>
</dbReference>
<keyword evidence="5" id="KW-0472">Membrane</keyword>
<dbReference type="GO" id="GO:0016491">
    <property type="term" value="F:oxidoreductase activity"/>
    <property type="evidence" value="ECO:0007669"/>
    <property type="project" value="UniProtKB-KW"/>
</dbReference>
<dbReference type="GO" id="GO:0009055">
    <property type="term" value="F:electron transfer activity"/>
    <property type="evidence" value="ECO:0007669"/>
    <property type="project" value="InterPro"/>
</dbReference>
<keyword evidence="2" id="KW-0479">Metal-binding</keyword>
<name>A0A3B1DPH7_9ZZZZ</name>
<sequence length="208" mass="21935">MSTSTHDSDRADKLMTHDYDGIREYDNPTPGWWYAIFLGSVVFAVLYLVVFHLSPLGKSLGLGEHARLAAAVEKDAASSLAKLGVLTSDEATLMRLSTDEFALGKGSAIFSTTCIACHRADGGGVVGLGPNLTDDFGKNIKTPEDVYSTIAHGVEATAMTAQEPQIGKDNTILVAAYVISLRGTNVADGKEAEGEAMPAWPANTAGDE</sequence>
<dbReference type="InterPro" id="IPR009056">
    <property type="entry name" value="Cyt_c-like_dom"/>
</dbReference>
<evidence type="ECO:0000259" key="6">
    <source>
        <dbReference type="PROSITE" id="PS51007"/>
    </source>
</evidence>
<keyword evidence="7" id="KW-0560">Oxidoreductase</keyword>
<protein>
    <submittedName>
        <fullName evidence="7">Cytochrome c oxidase (Cbb3-type) subunit CcoP</fullName>
        <ecNumber evidence="7">1.9.3.1</ecNumber>
    </submittedName>
</protein>
<dbReference type="InterPro" id="IPR050597">
    <property type="entry name" value="Cytochrome_c_Oxidase_Subunit"/>
</dbReference>
<evidence type="ECO:0000256" key="4">
    <source>
        <dbReference type="SAM" id="MobiDB-lite"/>
    </source>
</evidence>
<keyword evidence="5" id="KW-0812">Transmembrane</keyword>
<evidence type="ECO:0000256" key="3">
    <source>
        <dbReference type="ARBA" id="ARBA00023004"/>
    </source>
</evidence>
<evidence type="ECO:0000256" key="2">
    <source>
        <dbReference type="ARBA" id="ARBA00022723"/>
    </source>
</evidence>
<gene>
    <name evidence="7" type="ORF">MNBD_PLANCTO03-435</name>
</gene>
<feature type="domain" description="Cytochrome c" evidence="6">
    <location>
        <begin position="101"/>
        <end position="182"/>
    </location>
</feature>
<dbReference type="PROSITE" id="PS51007">
    <property type="entry name" value="CYTC"/>
    <property type="match status" value="1"/>
</dbReference>
<dbReference type="PANTHER" id="PTHR33751">
    <property type="entry name" value="CBB3-TYPE CYTOCHROME C OXIDASE SUBUNIT FIXP"/>
    <property type="match status" value="1"/>
</dbReference>